<name>A0A1B8SL64_9MYCO</name>
<evidence type="ECO:0000256" key="1">
    <source>
        <dbReference type="SAM" id="MobiDB-lite"/>
    </source>
</evidence>
<dbReference type="AlphaFoldDB" id="A0A1B8SL64"/>
<comment type="caution">
    <text evidence="2">The sequence shown here is derived from an EMBL/GenBank/DDBJ whole genome shotgun (WGS) entry which is preliminary data.</text>
</comment>
<gene>
    <name evidence="2" type="ORF">ACT18_00525</name>
</gene>
<reference evidence="2 3" key="1">
    <citation type="submission" date="2015-06" db="EMBL/GenBank/DDBJ databases">
        <title>Genome sequence of Mycobacterium kumamotonense strain Roo.</title>
        <authorList>
            <person name="Greninger A.L."/>
            <person name="Cunningham G."/>
            <person name="Miller S."/>
        </authorList>
    </citation>
    <scope>NUCLEOTIDE SEQUENCE [LARGE SCALE GENOMIC DNA]</scope>
    <source>
        <strain evidence="2 3">Roo</strain>
    </source>
</reference>
<accession>A0A1B8SL64</accession>
<dbReference type="RefSeq" id="WP_065286737.1">
    <property type="nucleotide sequence ID" value="NZ_LFOE01000001.1"/>
</dbReference>
<protein>
    <submittedName>
        <fullName evidence="2">Uncharacterized protein</fullName>
    </submittedName>
</protein>
<sequence>MSRETHRKGIAKQQQRRRQEDREVVGTCGCGLVVTRLMLANQDALHFGFGKVLCTKCEGGPC</sequence>
<evidence type="ECO:0000313" key="3">
    <source>
        <dbReference type="Proteomes" id="UP000092668"/>
    </source>
</evidence>
<organism evidence="2 3">
    <name type="scientific">Mycolicibacter kumamotonensis</name>
    <dbReference type="NCBI Taxonomy" id="354243"/>
    <lineage>
        <taxon>Bacteria</taxon>
        <taxon>Bacillati</taxon>
        <taxon>Actinomycetota</taxon>
        <taxon>Actinomycetes</taxon>
        <taxon>Mycobacteriales</taxon>
        <taxon>Mycobacteriaceae</taxon>
        <taxon>Mycolicibacter</taxon>
    </lineage>
</organism>
<feature type="compositionally biased region" description="Basic residues" evidence="1">
    <location>
        <begin position="1"/>
        <end position="16"/>
    </location>
</feature>
<feature type="region of interest" description="Disordered" evidence="1">
    <location>
        <begin position="1"/>
        <end position="23"/>
    </location>
</feature>
<dbReference type="EMBL" id="LFOE01000001">
    <property type="protein sequence ID" value="OBY33468.1"/>
    <property type="molecule type" value="Genomic_DNA"/>
</dbReference>
<keyword evidence="3" id="KW-1185">Reference proteome</keyword>
<evidence type="ECO:0000313" key="2">
    <source>
        <dbReference type="EMBL" id="OBY33468.1"/>
    </source>
</evidence>
<proteinExistence type="predicted"/>
<dbReference type="Proteomes" id="UP000092668">
    <property type="component" value="Unassembled WGS sequence"/>
</dbReference>